<reference evidence="2 3" key="1">
    <citation type="journal article" date="2020" name="Mol. Biol. Evol.">
        <title>Distinct Expression and Methylation Patterns for Genes with Different Fates following a Single Whole-Genome Duplication in Flowering Plants.</title>
        <authorList>
            <person name="Shi T."/>
            <person name="Rahmani R.S."/>
            <person name="Gugger P.F."/>
            <person name="Wang M."/>
            <person name="Li H."/>
            <person name="Zhang Y."/>
            <person name="Li Z."/>
            <person name="Wang Q."/>
            <person name="Van de Peer Y."/>
            <person name="Marchal K."/>
            <person name="Chen J."/>
        </authorList>
    </citation>
    <scope>NUCLEOTIDE SEQUENCE [LARGE SCALE GENOMIC DNA]</scope>
    <source>
        <tissue evidence="2">Leaf</tissue>
    </source>
</reference>
<keyword evidence="3" id="KW-1185">Reference proteome</keyword>
<dbReference type="InterPro" id="IPR025836">
    <property type="entry name" value="Zn_knuckle_CX2CX4HX4C"/>
</dbReference>
<dbReference type="PANTHER" id="PTHR31286:SF180">
    <property type="entry name" value="OS10G0362600 PROTEIN"/>
    <property type="match status" value="1"/>
</dbReference>
<comment type="caution">
    <text evidence="2">The sequence shown here is derived from an EMBL/GenBank/DDBJ whole genome shotgun (WGS) entry which is preliminary data.</text>
</comment>
<accession>A0A822ZCC6</accession>
<protein>
    <recommendedName>
        <fullName evidence="1">Zinc knuckle CX2CX4HX4C domain-containing protein</fullName>
    </recommendedName>
</protein>
<dbReference type="InterPro" id="IPR040256">
    <property type="entry name" value="At4g02000-like"/>
</dbReference>
<dbReference type="Pfam" id="PF14392">
    <property type="entry name" value="zf-CCHC_4"/>
    <property type="match status" value="1"/>
</dbReference>
<feature type="domain" description="Zinc knuckle CX2CX4HX4C" evidence="1">
    <location>
        <begin position="54"/>
        <end position="100"/>
    </location>
</feature>
<evidence type="ECO:0000313" key="3">
    <source>
        <dbReference type="Proteomes" id="UP000607653"/>
    </source>
</evidence>
<sequence>MVLWLQLYNIPRNHISEKNCRLIVSAAGNVLDSPTPIPLGKPSRGRIIHLRVEVDLRKPLLRGFFLKHSRNPTWIRLAYEGLTCLCSYCGLVGHQWKKCRQISQGFSYEENFPLHHLHADRLR</sequence>
<organism evidence="2 3">
    <name type="scientific">Nelumbo nucifera</name>
    <name type="common">Sacred lotus</name>
    <dbReference type="NCBI Taxonomy" id="4432"/>
    <lineage>
        <taxon>Eukaryota</taxon>
        <taxon>Viridiplantae</taxon>
        <taxon>Streptophyta</taxon>
        <taxon>Embryophyta</taxon>
        <taxon>Tracheophyta</taxon>
        <taxon>Spermatophyta</taxon>
        <taxon>Magnoliopsida</taxon>
        <taxon>Proteales</taxon>
        <taxon>Nelumbonaceae</taxon>
        <taxon>Nelumbo</taxon>
    </lineage>
</organism>
<evidence type="ECO:0000259" key="1">
    <source>
        <dbReference type="Pfam" id="PF14392"/>
    </source>
</evidence>
<proteinExistence type="predicted"/>
<dbReference type="Proteomes" id="UP000607653">
    <property type="component" value="Unassembled WGS sequence"/>
</dbReference>
<evidence type="ECO:0000313" key="2">
    <source>
        <dbReference type="EMBL" id="DAD42792.1"/>
    </source>
</evidence>
<dbReference type="PANTHER" id="PTHR31286">
    <property type="entry name" value="GLYCINE-RICH CELL WALL STRUCTURAL PROTEIN 1.8-LIKE"/>
    <property type="match status" value="1"/>
</dbReference>
<dbReference type="EMBL" id="DUZY01000006">
    <property type="protein sequence ID" value="DAD42792.1"/>
    <property type="molecule type" value="Genomic_DNA"/>
</dbReference>
<dbReference type="AlphaFoldDB" id="A0A822ZCC6"/>
<name>A0A822ZCC6_NELNU</name>
<gene>
    <name evidence="2" type="ORF">HUJ06_001022</name>
</gene>